<sequence>MYLIAHKESAKTKIILCLKPDWICLNHCYFRNCIRLLLLPRFQNDMKNNNTANAVPTGGREVVVVGITGTNSEQLHKELNETTVNSKGSREDDDYIFEEDISLSIPKKH</sequence>
<dbReference type="Proteomes" id="UP000266861">
    <property type="component" value="Unassembled WGS sequence"/>
</dbReference>
<evidence type="ECO:0000313" key="1">
    <source>
        <dbReference type="EMBL" id="RHZ87843.1"/>
    </source>
</evidence>
<proteinExistence type="predicted"/>
<dbReference type="EMBL" id="PQFF01000027">
    <property type="protein sequence ID" value="RHZ87843.1"/>
    <property type="molecule type" value="Genomic_DNA"/>
</dbReference>
<reference evidence="1 2" key="1">
    <citation type="submission" date="2018-08" db="EMBL/GenBank/DDBJ databases">
        <title>Genome and evolution of the arbuscular mycorrhizal fungus Diversispora epigaea (formerly Glomus versiforme) and its bacterial endosymbionts.</title>
        <authorList>
            <person name="Sun X."/>
            <person name="Fei Z."/>
            <person name="Harrison M."/>
        </authorList>
    </citation>
    <scope>NUCLEOTIDE SEQUENCE [LARGE SCALE GENOMIC DNA]</scope>
    <source>
        <strain evidence="1 2">IT104</strain>
    </source>
</reference>
<organism evidence="1 2">
    <name type="scientific">Diversispora epigaea</name>
    <dbReference type="NCBI Taxonomy" id="1348612"/>
    <lineage>
        <taxon>Eukaryota</taxon>
        <taxon>Fungi</taxon>
        <taxon>Fungi incertae sedis</taxon>
        <taxon>Mucoromycota</taxon>
        <taxon>Glomeromycotina</taxon>
        <taxon>Glomeromycetes</taxon>
        <taxon>Diversisporales</taxon>
        <taxon>Diversisporaceae</taxon>
        <taxon>Diversispora</taxon>
    </lineage>
</organism>
<comment type="caution">
    <text evidence="1">The sequence shown here is derived from an EMBL/GenBank/DDBJ whole genome shotgun (WGS) entry which is preliminary data.</text>
</comment>
<evidence type="ECO:0000313" key="2">
    <source>
        <dbReference type="Proteomes" id="UP000266861"/>
    </source>
</evidence>
<dbReference type="AlphaFoldDB" id="A0A397JSF1"/>
<gene>
    <name evidence="1" type="ORF">Glove_29g62</name>
</gene>
<protein>
    <submittedName>
        <fullName evidence="1">Uncharacterized protein</fullName>
    </submittedName>
</protein>
<accession>A0A397JSF1</accession>
<keyword evidence="2" id="KW-1185">Reference proteome</keyword>
<name>A0A397JSF1_9GLOM</name>